<organism evidence="1 2">
    <name type="scientific">Candidatus Neomicrothrix subdominans</name>
    <dbReference type="NCBI Taxonomy" id="2954438"/>
    <lineage>
        <taxon>Bacteria</taxon>
        <taxon>Bacillati</taxon>
        <taxon>Actinomycetota</taxon>
        <taxon>Acidimicrobiia</taxon>
        <taxon>Acidimicrobiales</taxon>
        <taxon>Microthrixaceae</taxon>
        <taxon>Candidatus Neomicrothrix</taxon>
    </lineage>
</organism>
<gene>
    <name evidence="1" type="ORF">IPN02_15140</name>
</gene>
<sequence length="87" mass="9660">MSKPAIPIRATLAVVTRPDLWATGVRAALRFRPRRGGRLGPYVAFRLETQYGGGRQERRRAADPADVVAYLEWLRSVGPTGGGRRTR</sequence>
<proteinExistence type="predicted"/>
<evidence type="ECO:0000313" key="1">
    <source>
        <dbReference type="EMBL" id="MBK9298137.1"/>
    </source>
</evidence>
<comment type="caution">
    <text evidence="1">The sequence shown here is derived from an EMBL/GenBank/DDBJ whole genome shotgun (WGS) entry which is preliminary data.</text>
</comment>
<protein>
    <submittedName>
        <fullName evidence="1">Uncharacterized protein</fullName>
    </submittedName>
</protein>
<dbReference type="Proteomes" id="UP000727993">
    <property type="component" value="Unassembled WGS sequence"/>
</dbReference>
<name>A0A936TFJ6_9ACTN</name>
<accession>A0A936TFJ6</accession>
<reference evidence="1 2" key="1">
    <citation type="submission" date="2020-10" db="EMBL/GenBank/DDBJ databases">
        <title>Connecting structure to function with the recovery of over 1000 high-quality activated sludge metagenome-assembled genomes encoding full-length rRNA genes using long-read sequencing.</title>
        <authorList>
            <person name="Singleton C.M."/>
            <person name="Petriglieri F."/>
            <person name="Kristensen J.M."/>
            <person name="Kirkegaard R.H."/>
            <person name="Michaelsen T.Y."/>
            <person name="Andersen M.H."/>
            <person name="Karst S.M."/>
            <person name="Dueholm M.S."/>
            <person name="Nielsen P.H."/>
            <person name="Albertsen M."/>
        </authorList>
    </citation>
    <scope>NUCLEOTIDE SEQUENCE [LARGE SCALE GENOMIC DNA]</scope>
    <source>
        <strain evidence="1">Lyne_18-Q3-R50-59_MAXAC.006</strain>
    </source>
</reference>
<dbReference type="EMBL" id="JADJZA010000008">
    <property type="protein sequence ID" value="MBK9298137.1"/>
    <property type="molecule type" value="Genomic_DNA"/>
</dbReference>
<evidence type="ECO:0000313" key="2">
    <source>
        <dbReference type="Proteomes" id="UP000727993"/>
    </source>
</evidence>
<dbReference type="AlphaFoldDB" id="A0A936TFJ6"/>